<sequence>MLHIDKRKRLVLLYRIYFIASFIPLAIFLQLTAYFYLSAFRDYVTISHLFLLAFLLGFTMHLRNNAFHYQLLLVHFED</sequence>
<dbReference type="Proteomes" id="UP000195043">
    <property type="component" value="Unassembled WGS sequence"/>
</dbReference>
<evidence type="ECO:0000313" key="2">
    <source>
        <dbReference type="EMBL" id="OTN75951.1"/>
    </source>
</evidence>
<organism evidence="2 3">
    <name type="scientific">Candidatus Enterococcus testudinis</name>
    <dbReference type="NCBI Taxonomy" id="1834191"/>
    <lineage>
        <taxon>Bacteria</taxon>
        <taxon>Bacillati</taxon>
        <taxon>Bacillota</taxon>
        <taxon>Bacilli</taxon>
        <taxon>Lactobacillales</taxon>
        <taxon>Enterococcaceae</taxon>
        <taxon>Enterococcus</taxon>
    </lineage>
</organism>
<keyword evidence="3" id="KW-1185">Reference proteome</keyword>
<evidence type="ECO:0000313" key="3">
    <source>
        <dbReference type="Proteomes" id="UP000195043"/>
    </source>
</evidence>
<feature type="transmembrane region" description="Helical" evidence="1">
    <location>
        <begin position="12"/>
        <end position="37"/>
    </location>
</feature>
<dbReference type="EMBL" id="NGKU01000001">
    <property type="protein sequence ID" value="OTN75951.1"/>
    <property type="molecule type" value="Genomic_DNA"/>
</dbReference>
<name>A0A242A5E0_9ENTE</name>
<proteinExistence type="predicted"/>
<keyword evidence="1" id="KW-0812">Transmembrane</keyword>
<accession>A0A242A5E0</accession>
<keyword evidence="1" id="KW-1133">Transmembrane helix</keyword>
<dbReference type="AlphaFoldDB" id="A0A242A5E0"/>
<protein>
    <submittedName>
        <fullName evidence="2">Uncharacterized protein</fullName>
    </submittedName>
</protein>
<comment type="caution">
    <text evidence="2">The sequence shown here is derived from an EMBL/GenBank/DDBJ whole genome shotgun (WGS) entry which is preliminary data.</text>
</comment>
<keyword evidence="1" id="KW-0472">Membrane</keyword>
<reference evidence="2 3" key="1">
    <citation type="submission" date="2017-05" db="EMBL/GenBank/DDBJ databases">
        <title>The Genome Sequence of Enterococcus sp. 8G7_MSG3316.</title>
        <authorList>
            <consortium name="The Broad Institute Genomics Platform"/>
            <consortium name="The Broad Institute Genomic Center for Infectious Diseases"/>
            <person name="Earl A."/>
            <person name="Manson A."/>
            <person name="Schwartman J."/>
            <person name="Gilmore M."/>
            <person name="Abouelleil A."/>
            <person name="Cao P."/>
            <person name="Chapman S."/>
            <person name="Cusick C."/>
            <person name="Shea T."/>
            <person name="Young S."/>
            <person name="Neafsey D."/>
            <person name="Nusbaum C."/>
            <person name="Birren B."/>
        </authorList>
    </citation>
    <scope>NUCLEOTIDE SEQUENCE [LARGE SCALE GENOMIC DNA]</scope>
    <source>
        <strain evidence="2 3">8G7_MSG3316</strain>
    </source>
</reference>
<evidence type="ECO:0000256" key="1">
    <source>
        <dbReference type="SAM" id="Phobius"/>
    </source>
</evidence>
<gene>
    <name evidence="2" type="ORF">A5886_001027</name>
</gene>
<dbReference type="RefSeq" id="WP_256926152.1">
    <property type="nucleotide sequence ID" value="NZ_NGKU01000001.1"/>
</dbReference>
<dbReference type="STRING" id="1834191.A5886_001027"/>
<feature type="transmembrane region" description="Helical" evidence="1">
    <location>
        <begin position="43"/>
        <end position="62"/>
    </location>
</feature>